<evidence type="ECO:0000256" key="1">
    <source>
        <dbReference type="ARBA" id="ARBA00000032"/>
    </source>
</evidence>
<dbReference type="PANTHER" id="PTHR11567">
    <property type="entry name" value="ACID PHOSPHATASE-RELATED"/>
    <property type="match status" value="1"/>
</dbReference>
<dbReference type="Pfam" id="PF00328">
    <property type="entry name" value="His_Phos_2"/>
    <property type="match status" value="1"/>
</dbReference>
<dbReference type="GO" id="GO:0003993">
    <property type="term" value="F:acid phosphatase activity"/>
    <property type="evidence" value="ECO:0007669"/>
    <property type="project" value="UniProtKB-EC"/>
</dbReference>
<dbReference type="CTD" id="48445"/>
<sequence>MSLSPIYGRYRSSKSNMNNMVSFNYLKNFVSIYMVVALAAIIGITTVQAELKLVNVLFRHGDRTPDATNDEKYPNDPYLNNPFYPMGRGQLTNNGKMREYVLGQFLRQRYDHFLGDVYRSEAVSAISSDYDRTKMSLQLVLAGLFPPSNLQRWNHDLNWQPIPAKYLRRYEDNLFLPEDCLLFTIEYNRVLQSPAGKQEIGKYSKLMRQLTEWTGKNISTPWDMYYIYHTLMAESSLGLTLPEWSHAIFPNGELLNATIFSYNIANSTPLLKRLYGGPFLRIVTRHMLNHVTGAQNRERKINLFSGHESNVAAVLHALGVFYPHVPEYSSSVILELHQNNNAYYVKVLNYLGIPSEAKELQLPGCEILCPLDKYLQLIEGVMPSNDELICDKGLSQAFVDRKSIEELSLLKYNLIRTAGIIESK</sequence>
<evidence type="ECO:0000256" key="7">
    <source>
        <dbReference type="ARBA" id="ARBA00023180"/>
    </source>
</evidence>
<keyword evidence="7" id="KW-0325">Glycoprotein</keyword>
<keyword evidence="8" id="KW-1185">Reference proteome</keyword>
<dbReference type="OrthoDB" id="10257284at2759"/>
<keyword evidence="4" id="KW-0732">Signal</keyword>
<dbReference type="SUPFAM" id="SSF53254">
    <property type="entry name" value="Phosphoglycerate mutase-like"/>
    <property type="match status" value="1"/>
</dbReference>
<dbReference type="InterPro" id="IPR029033">
    <property type="entry name" value="His_PPase_superfam"/>
</dbReference>
<keyword evidence="6" id="KW-1015">Disulfide bond</keyword>
<organism evidence="8 9">
    <name type="scientific">Bombus impatiens</name>
    <name type="common">Bumblebee</name>
    <dbReference type="NCBI Taxonomy" id="132113"/>
    <lineage>
        <taxon>Eukaryota</taxon>
        <taxon>Metazoa</taxon>
        <taxon>Ecdysozoa</taxon>
        <taxon>Arthropoda</taxon>
        <taxon>Hexapoda</taxon>
        <taxon>Insecta</taxon>
        <taxon>Pterygota</taxon>
        <taxon>Neoptera</taxon>
        <taxon>Endopterygota</taxon>
        <taxon>Hymenoptera</taxon>
        <taxon>Apocrita</taxon>
        <taxon>Aculeata</taxon>
        <taxon>Apoidea</taxon>
        <taxon>Anthophila</taxon>
        <taxon>Apidae</taxon>
        <taxon>Bombus</taxon>
        <taxon>Pyrobombus</taxon>
    </lineage>
</organism>
<dbReference type="CDD" id="cd07061">
    <property type="entry name" value="HP_HAP_like"/>
    <property type="match status" value="1"/>
</dbReference>
<evidence type="ECO:0000256" key="5">
    <source>
        <dbReference type="ARBA" id="ARBA00022801"/>
    </source>
</evidence>
<evidence type="ECO:0000313" key="9">
    <source>
        <dbReference type="RefSeq" id="XP_012236424.1"/>
    </source>
</evidence>
<evidence type="ECO:0000256" key="6">
    <source>
        <dbReference type="ARBA" id="ARBA00023157"/>
    </source>
</evidence>
<keyword evidence="5" id="KW-0378">Hydrolase</keyword>
<evidence type="ECO:0000313" key="8">
    <source>
        <dbReference type="Proteomes" id="UP000515180"/>
    </source>
</evidence>
<comment type="catalytic activity">
    <reaction evidence="1">
        <text>a phosphate monoester + H2O = an alcohol + phosphate</text>
        <dbReference type="Rhea" id="RHEA:15017"/>
        <dbReference type="ChEBI" id="CHEBI:15377"/>
        <dbReference type="ChEBI" id="CHEBI:30879"/>
        <dbReference type="ChEBI" id="CHEBI:43474"/>
        <dbReference type="ChEBI" id="CHEBI:67140"/>
        <dbReference type="EC" id="3.1.3.2"/>
    </reaction>
</comment>
<evidence type="ECO:0000256" key="3">
    <source>
        <dbReference type="ARBA" id="ARBA00012646"/>
    </source>
</evidence>
<proteinExistence type="inferred from homology"/>
<dbReference type="InterPro" id="IPR050645">
    <property type="entry name" value="Histidine_acid_phosphatase"/>
</dbReference>
<dbReference type="PROSITE" id="PS00616">
    <property type="entry name" value="HIS_ACID_PHOSPHAT_1"/>
    <property type="match status" value="1"/>
</dbReference>
<comment type="similarity">
    <text evidence="2">Belongs to the histidine acid phosphatase family.</text>
</comment>
<dbReference type="GeneID" id="100742501"/>
<protein>
    <recommendedName>
        <fullName evidence="3">acid phosphatase</fullName>
        <ecNumber evidence="3">3.1.3.2</ecNumber>
    </recommendedName>
</protein>
<gene>
    <name evidence="9" type="primary">LOC100742501</name>
</gene>
<reference evidence="9" key="1">
    <citation type="submission" date="2025-08" db="UniProtKB">
        <authorList>
            <consortium name="RefSeq"/>
        </authorList>
    </citation>
    <scope>IDENTIFICATION</scope>
</reference>
<dbReference type="InterPro" id="IPR000560">
    <property type="entry name" value="His_Pase_clade-2"/>
</dbReference>
<name>A0A6P3ULG6_BOMIM</name>
<dbReference type="RefSeq" id="XP_012236424.1">
    <property type="nucleotide sequence ID" value="XM_012381001.3"/>
</dbReference>
<evidence type="ECO:0000256" key="2">
    <source>
        <dbReference type="ARBA" id="ARBA00005375"/>
    </source>
</evidence>
<dbReference type="EC" id="3.1.3.2" evidence="3"/>
<dbReference type="PANTHER" id="PTHR11567:SF211">
    <property type="entry name" value="PROSTATIC ACID PHOSPHATASE"/>
    <property type="match status" value="1"/>
</dbReference>
<evidence type="ECO:0000256" key="4">
    <source>
        <dbReference type="ARBA" id="ARBA00022729"/>
    </source>
</evidence>
<dbReference type="Proteomes" id="UP000515180">
    <property type="component" value="Unplaced"/>
</dbReference>
<dbReference type="Gene3D" id="3.40.50.1240">
    <property type="entry name" value="Phosphoglycerate mutase-like"/>
    <property type="match status" value="1"/>
</dbReference>
<dbReference type="AlphaFoldDB" id="A0A6P3ULG6"/>
<dbReference type="InterPro" id="IPR033379">
    <property type="entry name" value="Acid_Pase_AS"/>
</dbReference>
<accession>A0A6P3ULG6</accession>